<dbReference type="KEGG" id="mseb:RE474_09745"/>
<sequence>MKVMIFVCGEGLGHTSRCISIGRELVSAGHDVHFGAYGYSKELIERKGFKTHEVPSEITLVGKAGSLNLKKSILATFKRGQFLGLIKIRKLLKRNRPDLVISDSYFMGMLSAKSRGIPCYLIVNQSNMEEFFRGKGVSSKIVAELVKKSYTGMFKIVDKVIIPDYPMPYTICRKNLEFKENTWKKVFFTGPLIGKTFDETTAMELERPHVLCTVGGFGYREPIFRKVIEAAALDNSINYTLLSGPSVDPASLGTLPENVTILKFIDDQFPYMKASDLVIAPGGHSTMMEALSFGVPMITVPDLKHNEQQNNAFVIEEDGLGKKIDYSTSPEEILENIRLLIHDDKYKSKLTEMRKMAEELNGPRAMRLLVEERKSR</sequence>
<evidence type="ECO:0000313" key="4">
    <source>
        <dbReference type="Proteomes" id="UP001182908"/>
    </source>
</evidence>
<reference evidence="3 4" key="1">
    <citation type="submission" date="2023-08" db="EMBL/GenBank/DDBJ databases">
        <title>Methanolobus mangrovi sp. nov. and Methanolobus sediminis sp. nov, two novel methylotrophic methanogens isolated from mangrove sediments in China.</title>
        <authorList>
            <person name="Zhou J."/>
        </authorList>
    </citation>
    <scope>NUCLEOTIDE SEQUENCE [LARGE SCALE GENOMIC DNA]</scope>
    <source>
        <strain evidence="3 4">FTZ6</strain>
    </source>
</reference>
<dbReference type="GeneID" id="84233000"/>
<dbReference type="Pfam" id="PF04101">
    <property type="entry name" value="Glyco_tran_28_C"/>
    <property type="match status" value="1"/>
</dbReference>
<dbReference type="Gene3D" id="3.40.50.2000">
    <property type="entry name" value="Glycogen Phosphorylase B"/>
    <property type="match status" value="2"/>
</dbReference>
<dbReference type="AlphaFoldDB" id="A0AA51YKY2"/>
<dbReference type="Pfam" id="PF13528">
    <property type="entry name" value="Glyco_trans_1_3"/>
    <property type="match status" value="1"/>
</dbReference>
<dbReference type="PANTHER" id="PTHR21015">
    <property type="entry name" value="UDP-N-ACETYLGLUCOSAMINE--N-ACETYLMURAMYL-(PENTAPEPTIDE) PYROPHOSPHORYL-UNDECAPRENOL N-ACETYLGLUCOSAMINE TRANSFERASE 1"/>
    <property type="match status" value="1"/>
</dbReference>
<feature type="domain" description="Glycosyl transferase family 28 C-terminal" evidence="2">
    <location>
        <begin position="257"/>
        <end position="355"/>
    </location>
</feature>
<dbReference type="RefSeq" id="WP_309310185.1">
    <property type="nucleotide sequence ID" value="NZ_CP133592.1"/>
</dbReference>
<proteinExistence type="inferred from homology"/>
<gene>
    <name evidence="3" type="ORF">RE474_09745</name>
</gene>
<dbReference type="GO" id="GO:0016758">
    <property type="term" value="F:hexosyltransferase activity"/>
    <property type="evidence" value="ECO:0007669"/>
    <property type="project" value="InterPro"/>
</dbReference>
<accession>A0AA51YKY2</accession>
<name>A0AA51YKY2_9EURY</name>
<dbReference type="EMBL" id="CP133592">
    <property type="protein sequence ID" value="WMW24372.1"/>
    <property type="molecule type" value="Genomic_DNA"/>
</dbReference>
<dbReference type="SUPFAM" id="SSF53756">
    <property type="entry name" value="UDP-Glycosyltransferase/glycogen phosphorylase"/>
    <property type="match status" value="1"/>
</dbReference>
<dbReference type="InterPro" id="IPR007235">
    <property type="entry name" value="Glyco_trans_28_C"/>
</dbReference>
<protein>
    <submittedName>
        <fullName evidence="3">Glycosyltransferase</fullName>
    </submittedName>
</protein>
<evidence type="ECO:0000256" key="1">
    <source>
        <dbReference type="ARBA" id="ARBA00006962"/>
    </source>
</evidence>
<evidence type="ECO:0000259" key="2">
    <source>
        <dbReference type="Pfam" id="PF04101"/>
    </source>
</evidence>
<dbReference type="Proteomes" id="UP001182908">
    <property type="component" value="Chromosome"/>
</dbReference>
<dbReference type="PANTHER" id="PTHR21015:SF22">
    <property type="entry name" value="GLYCOSYLTRANSFERASE"/>
    <property type="match status" value="1"/>
</dbReference>
<comment type="similarity">
    <text evidence="1">Belongs to the glycosyltransferase 28 family.</text>
</comment>
<dbReference type="CDD" id="cd03785">
    <property type="entry name" value="GT28_MurG"/>
    <property type="match status" value="1"/>
</dbReference>
<evidence type="ECO:0000313" key="3">
    <source>
        <dbReference type="EMBL" id="WMW24372.1"/>
    </source>
</evidence>
<organism evidence="3 4">
    <name type="scientific">Methanolobus sediminis</name>
    <dbReference type="NCBI Taxonomy" id="3072978"/>
    <lineage>
        <taxon>Archaea</taxon>
        <taxon>Methanobacteriati</taxon>
        <taxon>Methanobacteriota</taxon>
        <taxon>Stenosarchaea group</taxon>
        <taxon>Methanomicrobia</taxon>
        <taxon>Methanosarcinales</taxon>
        <taxon>Methanosarcinaceae</taxon>
        <taxon>Methanolobus</taxon>
    </lineage>
</organism>
<keyword evidence="4" id="KW-1185">Reference proteome</keyword>